<dbReference type="GO" id="GO:0016614">
    <property type="term" value="F:oxidoreductase activity, acting on CH-OH group of donors"/>
    <property type="evidence" value="ECO:0007669"/>
    <property type="project" value="InterPro"/>
</dbReference>
<evidence type="ECO:0000313" key="2">
    <source>
        <dbReference type="EMBL" id="QHT00141.1"/>
    </source>
</evidence>
<dbReference type="AlphaFoldDB" id="A0A6C0C6U0"/>
<reference evidence="2" key="1">
    <citation type="journal article" date="2020" name="Nature">
        <title>Giant virus diversity and host interactions through global metagenomics.</title>
        <authorList>
            <person name="Schulz F."/>
            <person name="Roux S."/>
            <person name="Paez-Espino D."/>
            <person name="Jungbluth S."/>
            <person name="Walsh D.A."/>
            <person name="Denef V.J."/>
            <person name="McMahon K.D."/>
            <person name="Konstantinidis K.T."/>
            <person name="Eloe-Fadrosh E.A."/>
            <person name="Kyrpides N.C."/>
            <person name="Woyke T."/>
        </authorList>
    </citation>
    <scope>NUCLEOTIDE SEQUENCE</scope>
    <source>
        <strain evidence="2">GVMAG-M-3300020192-26</strain>
    </source>
</reference>
<sequence>MKEVANAAGEFVIFPPASDYPSPFGPAPDDSLLLADAKNNANLAIQSHITGTTRMATSISEGVVNGDLDVFGLKNIKICNLGVAPVPPDGNPCLATYYIAMNLANKLGAL</sequence>
<dbReference type="InterPro" id="IPR036188">
    <property type="entry name" value="FAD/NAD-bd_sf"/>
</dbReference>
<accession>A0A6C0C6U0</accession>
<proteinExistence type="predicted"/>
<protein>
    <recommendedName>
        <fullName evidence="1">Glucose-methanol-choline oxidoreductase C-terminal domain-containing protein</fullName>
    </recommendedName>
</protein>
<dbReference type="SUPFAM" id="SSF51905">
    <property type="entry name" value="FAD/NAD(P)-binding domain"/>
    <property type="match status" value="1"/>
</dbReference>
<evidence type="ECO:0000259" key="1">
    <source>
        <dbReference type="Pfam" id="PF05199"/>
    </source>
</evidence>
<dbReference type="Gene3D" id="3.50.50.60">
    <property type="entry name" value="FAD/NAD(P)-binding domain"/>
    <property type="match status" value="1"/>
</dbReference>
<dbReference type="EMBL" id="MN739352">
    <property type="protein sequence ID" value="QHT00141.1"/>
    <property type="molecule type" value="Genomic_DNA"/>
</dbReference>
<organism evidence="2">
    <name type="scientific">viral metagenome</name>
    <dbReference type="NCBI Taxonomy" id="1070528"/>
    <lineage>
        <taxon>unclassified sequences</taxon>
        <taxon>metagenomes</taxon>
        <taxon>organismal metagenomes</taxon>
    </lineage>
</organism>
<name>A0A6C0C6U0_9ZZZZ</name>
<feature type="domain" description="Glucose-methanol-choline oxidoreductase C-terminal" evidence="1">
    <location>
        <begin position="42"/>
        <end position="100"/>
    </location>
</feature>
<dbReference type="Pfam" id="PF05199">
    <property type="entry name" value="GMC_oxred_C"/>
    <property type="match status" value="1"/>
</dbReference>
<dbReference type="InterPro" id="IPR007867">
    <property type="entry name" value="GMC_OxRtase_C"/>
</dbReference>